<reference evidence="1 2" key="1">
    <citation type="journal article" date="2018" name="Mol. Biol. Evol.">
        <title>Broad Genomic Sampling Reveals a Smut Pathogenic Ancestry of the Fungal Clade Ustilaginomycotina.</title>
        <authorList>
            <person name="Kijpornyongpan T."/>
            <person name="Mondo S.J."/>
            <person name="Barry K."/>
            <person name="Sandor L."/>
            <person name="Lee J."/>
            <person name="Lipzen A."/>
            <person name="Pangilinan J."/>
            <person name="LaButti K."/>
            <person name="Hainaut M."/>
            <person name="Henrissat B."/>
            <person name="Grigoriev I.V."/>
            <person name="Spatafora J.W."/>
            <person name="Aime M.C."/>
        </authorList>
    </citation>
    <scope>NUCLEOTIDE SEQUENCE [LARGE SCALE GENOMIC DNA]</scope>
    <source>
        <strain evidence="1 2">MCA 5214</strain>
    </source>
</reference>
<name>A0A316UWL5_9BASI</name>
<accession>A0A316UWL5</accession>
<organism evidence="1 2">
    <name type="scientific">Jaminaea rosea</name>
    <dbReference type="NCBI Taxonomy" id="1569628"/>
    <lineage>
        <taxon>Eukaryota</taxon>
        <taxon>Fungi</taxon>
        <taxon>Dikarya</taxon>
        <taxon>Basidiomycota</taxon>
        <taxon>Ustilaginomycotina</taxon>
        <taxon>Exobasidiomycetes</taxon>
        <taxon>Microstromatales</taxon>
        <taxon>Microstromatales incertae sedis</taxon>
        <taxon>Jaminaea</taxon>
    </lineage>
</organism>
<gene>
    <name evidence="1" type="ORF">BDZ90DRAFT_106468</name>
</gene>
<evidence type="ECO:0000313" key="2">
    <source>
        <dbReference type="Proteomes" id="UP000245884"/>
    </source>
</evidence>
<dbReference type="Proteomes" id="UP000245884">
    <property type="component" value="Unassembled WGS sequence"/>
</dbReference>
<protein>
    <submittedName>
        <fullName evidence="1">Uncharacterized protein</fullName>
    </submittedName>
</protein>
<sequence length="256" mass="27890">MPPTCRRPLALDSSPRHRHPRNPLLSPIFILLHNTTIEWWTPGPYLAARAPQHRGFSVSRIYGSGQVHKPITGHSTLPGFLNSLHAQRGATMLSASVTRSMKMRKDEAQGLDLALASSALVPRRGRSANSGCGRLHHEGSFRATARQHHLLTRRLTSSALPVACHDCSKPNWLRHCALAGTTLVQAGEIAAHNYRSKVSVRLPTQISSPPTWQAVSGISPTSSAPARVKAGWTKAGAVAAPLEVTLRVHWPTARWQ</sequence>
<dbReference type="AlphaFoldDB" id="A0A316UWL5"/>
<keyword evidence="2" id="KW-1185">Reference proteome</keyword>
<dbReference type="EMBL" id="KZ819663">
    <property type="protein sequence ID" value="PWN29364.1"/>
    <property type="molecule type" value="Genomic_DNA"/>
</dbReference>
<dbReference type="GeneID" id="37025013"/>
<proteinExistence type="predicted"/>
<dbReference type="RefSeq" id="XP_025363976.1">
    <property type="nucleotide sequence ID" value="XM_025503190.1"/>
</dbReference>
<evidence type="ECO:0000313" key="1">
    <source>
        <dbReference type="EMBL" id="PWN29364.1"/>
    </source>
</evidence>